<evidence type="ECO:0000313" key="2">
    <source>
        <dbReference type="Proteomes" id="UP000325182"/>
    </source>
</evidence>
<dbReference type="RefSeq" id="WP_148954016.1">
    <property type="nucleotide sequence ID" value="NZ_VTEG01000007.1"/>
</dbReference>
<evidence type="ECO:0000313" key="1">
    <source>
        <dbReference type="EMBL" id="TYR99096.1"/>
    </source>
</evidence>
<comment type="caution">
    <text evidence="1">The sequence shown here is derived from an EMBL/GenBank/DDBJ whole genome shotgun (WGS) entry which is preliminary data.</text>
</comment>
<protein>
    <submittedName>
        <fullName evidence="1">Uncharacterized protein</fullName>
    </submittedName>
</protein>
<accession>A0A5D4MBT4</accession>
<dbReference type="AlphaFoldDB" id="A0A5D4MBT4"/>
<reference evidence="1 2" key="1">
    <citation type="submission" date="2019-08" db="EMBL/GenBank/DDBJ databases">
        <title>Bacillus genomes from the desert of Cuatro Cienegas, Coahuila.</title>
        <authorList>
            <person name="Olmedo-Alvarez G."/>
        </authorList>
    </citation>
    <scope>NUCLEOTIDE SEQUENCE [LARGE SCALE GENOMIC DNA]</scope>
    <source>
        <strain evidence="1 2">CH128b_4D</strain>
    </source>
</reference>
<proteinExistence type="predicted"/>
<name>A0A5D4MBT4_9BACI</name>
<dbReference type="EMBL" id="VTEG01000007">
    <property type="protein sequence ID" value="TYR99096.1"/>
    <property type="molecule type" value="Genomic_DNA"/>
</dbReference>
<dbReference type="Proteomes" id="UP000325182">
    <property type="component" value="Unassembled WGS sequence"/>
</dbReference>
<gene>
    <name evidence="1" type="ORF">FZC84_12025</name>
</gene>
<organism evidence="1 2">
    <name type="scientific">Rossellomorea vietnamensis</name>
    <dbReference type="NCBI Taxonomy" id="218284"/>
    <lineage>
        <taxon>Bacteria</taxon>
        <taxon>Bacillati</taxon>
        <taxon>Bacillota</taxon>
        <taxon>Bacilli</taxon>
        <taxon>Bacillales</taxon>
        <taxon>Bacillaceae</taxon>
        <taxon>Rossellomorea</taxon>
    </lineage>
</organism>
<sequence>MGILYEKVQISQEAQKKIMAQQLRDLGVLETKAGVKVDDLNYYEVRHELTLAEIRKTDIESPGNKWF</sequence>